<dbReference type="GO" id="GO:0043386">
    <property type="term" value="P:mycotoxin biosynthetic process"/>
    <property type="evidence" value="ECO:0007669"/>
    <property type="project" value="InterPro"/>
</dbReference>
<name>A0A0C9VQ15_SPHS4</name>
<organism evidence="3 4">
    <name type="scientific">Sphaerobolus stellatus (strain SS14)</name>
    <dbReference type="NCBI Taxonomy" id="990650"/>
    <lineage>
        <taxon>Eukaryota</taxon>
        <taxon>Fungi</taxon>
        <taxon>Dikarya</taxon>
        <taxon>Basidiomycota</taxon>
        <taxon>Agaricomycotina</taxon>
        <taxon>Agaricomycetes</taxon>
        <taxon>Phallomycetidae</taxon>
        <taxon>Geastrales</taxon>
        <taxon>Sphaerobolaceae</taxon>
        <taxon>Sphaerobolus</taxon>
    </lineage>
</organism>
<comment type="pathway">
    <text evidence="1">Mycotoxin biosynthesis.</text>
</comment>
<dbReference type="PANTHER" id="PTHR33365:SF4">
    <property type="entry name" value="CYCLOCHLOROTINE BIOSYNTHESIS PROTEIN O"/>
    <property type="match status" value="1"/>
</dbReference>
<gene>
    <name evidence="3" type="ORF">M422DRAFT_168394</name>
</gene>
<sequence>MGIGYLGGDYPNVWPLPPLEMVHMTFENTVHYAFDSELGDAEWNATLPLGGTTLYLGPSSRPFTLSLFHQLRCINIIRKELQEYYANNSPTAEIGRPALVEHCMNYLRQMVLCSSDLHLESVRAPKGNHLTVPDVTHKCRDWNPIYEAAENNYWEYKKRSRNTDANED</sequence>
<protein>
    <submittedName>
        <fullName evidence="3">Uncharacterized protein</fullName>
    </submittedName>
</protein>
<dbReference type="InterPro" id="IPR021765">
    <property type="entry name" value="UstYa-like"/>
</dbReference>
<keyword evidence="4" id="KW-1185">Reference proteome</keyword>
<accession>A0A0C9VQ15</accession>
<evidence type="ECO:0000313" key="4">
    <source>
        <dbReference type="Proteomes" id="UP000054279"/>
    </source>
</evidence>
<dbReference type="PANTHER" id="PTHR33365">
    <property type="entry name" value="YALI0B05434P"/>
    <property type="match status" value="1"/>
</dbReference>
<evidence type="ECO:0000256" key="1">
    <source>
        <dbReference type="ARBA" id="ARBA00004685"/>
    </source>
</evidence>
<dbReference type="HOGENOM" id="CLU_042941_8_3_1"/>
<dbReference type="Pfam" id="PF11807">
    <property type="entry name" value="UstYa"/>
    <property type="match status" value="1"/>
</dbReference>
<evidence type="ECO:0000256" key="2">
    <source>
        <dbReference type="ARBA" id="ARBA00035112"/>
    </source>
</evidence>
<dbReference type="EMBL" id="KN837118">
    <property type="protein sequence ID" value="KIJ44342.1"/>
    <property type="molecule type" value="Genomic_DNA"/>
</dbReference>
<reference evidence="3 4" key="1">
    <citation type="submission" date="2014-06" db="EMBL/GenBank/DDBJ databases">
        <title>Evolutionary Origins and Diversification of the Mycorrhizal Mutualists.</title>
        <authorList>
            <consortium name="DOE Joint Genome Institute"/>
            <consortium name="Mycorrhizal Genomics Consortium"/>
            <person name="Kohler A."/>
            <person name="Kuo A."/>
            <person name="Nagy L.G."/>
            <person name="Floudas D."/>
            <person name="Copeland A."/>
            <person name="Barry K.W."/>
            <person name="Cichocki N."/>
            <person name="Veneault-Fourrey C."/>
            <person name="LaButti K."/>
            <person name="Lindquist E.A."/>
            <person name="Lipzen A."/>
            <person name="Lundell T."/>
            <person name="Morin E."/>
            <person name="Murat C."/>
            <person name="Riley R."/>
            <person name="Ohm R."/>
            <person name="Sun H."/>
            <person name="Tunlid A."/>
            <person name="Henrissat B."/>
            <person name="Grigoriev I.V."/>
            <person name="Hibbett D.S."/>
            <person name="Martin F."/>
        </authorList>
    </citation>
    <scope>NUCLEOTIDE SEQUENCE [LARGE SCALE GENOMIC DNA]</scope>
    <source>
        <strain evidence="3 4">SS14</strain>
    </source>
</reference>
<dbReference type="Proteomes" id="UP000054279">
    <property type="component" value="Unassembled WGS sequence"/>
</dbReference>
<dbReference type="OrthoDB" id="3687641at2759"/>
<evidence type="ECO:0000313" key="3">
    <source>
        <dbReference type="EMBL" id="KIJ44342.1"/>
    </source>
</evidence>
<dbReference type="AlphaFoldDB" id="A0A0C9VQ15"/>
<proteinExistence type="inferred from homology"/>
<comment type="similarity">
    <text evidence="2">Belongs to the ustYa family.</text>
</comment>